<evidence type="ECO:0000313" key="9">
    <source>
        <dbReference type="Proteomes" id="UP000486602"/>
    </source>
</evidence>
<comment type="subcellular location">
    <subcellularLocation>
        <location evidence="1">Membrane</location>
        <topology evidence="1">Multi-pass membrane protein</topology>
    </subcellularLocation>
</comment>
<dbReference type="AlphaFoldDB" id="A0A7K3WX67"/>
<keyword evidence="4 6" id="KW-1133">Transmembrane helix</keyword>
<feature type="transmembrane region" description="Helical" evidence="6">
    <location>
        <begin position="193"/>
        <end position="217"/>
    </location>
</feature>
<feature type="transmembrane region" description="Helical" evidence="6">
    <location>
        <begin position="21"/>
        <end position="43"/>
    </location>
</feature>
<evidence type="ECO:0000256" key="3">
    <source>
        <dbReference type="ARBA" id="ARBA00022692"/>
    </source>
</evidence>
<evidence type="ECO:0000256" key="6">
    <source>
        <dbReference type="SAM" id="Phobius"/>
    </source>
</evidence>
<evidence type="ECO:0000256" key="5">
    <source>
        <dbReference type="ARBA" id="ARBA00023136"/>
    </source>
</evidence>
<comment type="caution">
    <text evidence="8">The sequence shown here is derived from an EMBL/GenBank/DDBJ whole genome shotgun (WGS) entry which is preliminary data.</text>
</comment>
<dbReference type="NCBIfam" id="TIGR00785">
    <property type="entry name" value="dass"/>
    <property type="match status" value="1"/>
</dbReference>
<feature type="transmembrane region" description="Helical" evidence="6">
    <location>
        <begin position="99"/>
        <end position="121"/>
    </location>
</feature>
<dbReference type="GO" id="GO:0005886">
    <property type="term" value="C:plasma membrane"/>
    <property type="evidence" value="ECO:0007669"/>
    <property type="project" value="TreeGrafter"/>
</dbReference>
<feature type="transmembrane region" description="Helical" evidence="6">
    <location>
        <begin position="448"/>
        <end position="472"/>
    </location>
</feature>
<evidence type="ECO:0000256" key="4">
    <source>
        <dbReference type="ARBA" id="ARBA00022989"/>
    </source>
</evidence>
<dbReference type="PANTHER" id="PTHR10283">
    <property type="entry name" value="SOLUTE CARRIER FAMILY 13 MEMBER"/>
    <property type="match status" value="1"/>
</dbReference>
<name>A0A7K3WX67_9FLAO</name>
<protein>
    <submittedName>
        <fullName evidence="8">DASS family sodium-coupled anion symporter</fullName>
    </submittedName>
</protein>
<dbReference type="InterPro" id="IPR001898">
    <property type="entry name" value="SLC13A/DASS"/>
</dbReference>
<evidence type="ECO:0000256" key="1">
    <source>
        <dbReference type="ARBA" id="ARBA00004141"/>
    </source>
</evidence>
<proteinExistence type="predicted"/>
<evidence type="ECO:0000256" key="2">
    <source>
        <dbReference type="ARBA" id="ARBA00022448"/>
    </source>
</evidence>
<dbReference type="GO" id="GO:0005315">
    <property type="term" value="F:phosphate transmembrane transporter activity"/>
    <property type="evidence" value="ECO:0007669"/>
    <property type="project" value="TreeGrafter"/>
</dbReference>
<dbReference type="PANTHER" id="PTHR10283:SF92">
    <property type="entry name" value="LOW-AFFINITY PHOSPHATE TRANSPORTER PHO91"/>
    <property type="match status" value="1"/>
</dbReference>
<dbReference type="InterPro" id="IPR004680">
    <property type="entry name" value="Cit_transptr-like_dom"/>
</dbReference>
<feature type="transmembrane region" description="Helical" evidence="6">
    <location>
        <begin position="148"/>
        <end position="173"/>
    </location>
</feature>
<feature type="transmembrane region" description="Helical" evidence="6">
    <location>
        <begin position="336"/>
        <end position="355"/>
    </location>
</feature>
<keyword evidence="3 6" id="KW-0812">Transmembrane</keyword>
<dbReference type="EMBL" id="JAAGVY010000045">
    <property type="protein sequence ID" value="NEN25235.1"/>
    <property type="molecule type" value="Genomic_DNA"/>
</dbReference>
<keyword evidence="9" id="KW-1185">Reference proteome</keyword>
<evidence type="ECO:0000313" key="8">
    <source>
        <dbReference type="EMBL" id="NEN25235.1"/>
    </source>
</evidence>
<feature type="transmembrane region" description="Helical" evidence="6">
    <location>
        <begin position="407"/>
        <end position="427"/>
    </location>
</feature>
<reference evidence="8 9" key="1">
    <citation type="submission" date="2020-02" db="EMBL/GenBank/DDBJ databases">
        <title>Out from the shadows clarifying the taxonomy of the family Cryomorphaceae and related taxa by utilizing the GTDB taxonomic framework.</title>
        <authorList>
            <person name="Bowman J.P."/>
        </authorList>
    </citation>
    <scope>NUCLEOTIDE SEQUENCE [LARGE SCALE GENOMIC DNA]</scope>
    <source>
        <strain evidence="8 9">QSSC 1-22</strain>
    </source>
</reference>
<keyword evidence="5 6" id="KW-0472">Membrane</keyword>
<dbReference type="Proteomes" id="UP000486602">
    <property type="component" value="Unassembled WGS sequence"/>
</dbReference>
<dbReference type="RefSeq" id="WP_163286692.1">
    <property type="nucleotide sequence ID" value="NZ_JAAGVY010000045.1"/>
</dbReference>
<feature type="transmembrane region" description="Helical" evidence="6">
    <location>
        <begin position="367"/>
        <end position="387"/>
    </location>
</feature>
<feature type="transmembrane region" description="Helical" evidence="6">
    <location>
        <begin position="306"/>
        <end position="324"/>
    </location>
</feature>
<accession>A0A7K3WX67</accession>
<gene>
    <name evidence="8" type="ORF">G3O08_17195</name>
</gene>
<sequence length="478" mass="51677">MGSNDSRRSSFKYYRDQTLGRLFNTSTFFGNVVIAFLLTYFIPFEDFSPAMYCVLFLTFLAVGLWITEAIPPFAVGIFIIGYLVFTLGSDYFLETPMPIGAYVGTWTSDVIWLLLGGFFLAEGMKRVELDRTLFRFTVRRFGTKPKRLLYGLMMMTAVASMFMSNTATAAMMIGSIMPLVSKLGKGNALTRALLIGIPAAASVGGIGTIIGSTPNAIAVGALDTIGVKITFLTWMVFGVPLALFLVWSFWKYLSSKNIADDADLDLSFLDEEPEHLVPVKEKWIVILTLFFTVLLWSTESLHGIPLAATSAVPIVVLTLTSIISADQVRGLPWDTLMLVAGGLALGLAIVDVGLADKFLGMLNGFNFPLLLLAIIFGYLTLGMSNVMSNTAAAAILIPITLGLTGNFQVAVPLIISLCASCALFLPVSTPPNAIAYSTNLVDQKDFRIGGIYFAGIAPVLIIPLGMLVAYLLSLGFSL</sequence>
<keyword evidence="2" id="KW-0813">Transport</keyword>
<dbReference type="Pfam" id="PF03600">
    <property type="entry name" value="CitMHS"/>
    <property type="match status" value="1"/>
</dbReference>
<feature type="transmembrane region" description="Helical" evidence="6">
    <location>
        <begin position="49"/>
        <end position="66"/>
    </location>
</feature>
<organism evidence="8 9">
    <name type="scientific">Cryomorpha ignava</name>
    <dbReference type="NCBI Taxonomy" id="101383"/>
    <lineage>
        <taxon>Bacteria</taxon>
        <taxon>Pseudomonadati</taxon>
        <taxon>Bacteroidota</taxon>
        <taxon>Flavobacteriia</taxon>
        <taxon>Flavobacteriales</taxon>
        <taxon>Cryomorphaceae</taxon>
        <taxon>Cryomorpha</taxon>
    </lineage>
</organism>
<evidence type="ECO:0000259" key="7">
    <source>
        <dbReference type="Pfam" id="PF03600"/>
    </source>
</evidence>
<feature type="transmembrane region" description="Helical" evidence="6">
    <location>
        <begin position="73"/>
        <end position="93"/>
    </location>
</feature>
<feature type="domain" description="Citrate transporter-like" evidence="7">
    <location>
        <begin position="64"/>
        <end position="417"/>
    </location>
</feature>
<feature type="transmembrane region" description="Helical" evidence="6">
    <location>
        <begin position="229"/>
        <end position="250"/>
    </location>
</feature>